<feature type="transmembrane region" description="Helical" evidence="8">
    <location>
        <begin position="61"/>
        <end position="78"/>
    </location>
</feature>
<comment type="similarity">
    <text evidence="2">Belongs to the binding-protein-dependent transport system permease family. FecCD subfamily.</text>
</comment>
<evidence type="ECO:0000313" key="11">
    <source>
        <dbReference type="Proteomes" id="UP000030130"/>
    </source>
</evidence>
<dbReference type="PANTHER" id="PTHR30472:SF41">
    <property type="entry name" value="TRANSPORT SYSTEM PERMEASE PROTEIN"/>
    <property type="match status" value="1"/>
</dbReference>
<feature type="transmembrane region" description="Helical" evidence="8">
    <location>
        <begin position="125"/>
        <end position="149"/>
    </location>
</feature>
<evidence type="ECO:0000256" key="2">
    <source>
        <dbReference type="ARBA" id="ARBA00007935"/>
    </source>
</evidence>
<evidence type="ECO:0000256" key="5">
    <source>
        <dbReference type="ARBA" id="ARBA00022692"/>
    </source>
</evidence>
<evidence type="ECO:0000256" key="8">
    <source>
        <dbReference type="SAM" id="Phobius"/>
    </source>
</evidence>
<dbReference type="CDD" id="cd06550">
    <property type="entry name" value="TM_ABC_iron-siderophores_like"/>
    <property type="match status" value="1"/>
</dbReference>
<keyword evidence="4" id="KW-1003">Cell membrane</keyword>
<keyword evidence="5 8" id="KW-0812">Transmembrane</keyword>
<reference evidence="10 12" key="2">
    <citation type="submission" date="2014-08" db="EMBL/GenBank/DDBJ databases">
        <title>Porphyromonas gulae strain:COT-052_OH3439 Genome sequencing.</title>
        <authorList>
            <person name="Wallis C."/>
            <person name="Deusch O."/>
            <person name="O'Flynn C."/>
            <person name="Davis I."/>
            <person name="Jospin G."/>
            <person name="Darling A.E."/>
            <person name="Coil D.A."/>
            <person name="Alexiev A."/>
            <person name="Horsfall A."/>
            <person name="Kirkwood N."/>
            <person name="Harris S."/>
            <person name="Eisen J.A."/>
        </authorList>
    </citation>
    <scope>NUCLEOTIDE SEQUENCE [LARGE SCALE GENOMIC DNA]</scope>
    <source>
        <strain evidence="12">COT-052 OH3439</strain>
        <strain evidence="10">COT-052_OH3439</strain>
    </source>
</reference>
<name>A0A0A2GIR4_9PORP</name>
<feature type="transmembrane region" description="Helical" evidence="8">
    <location>
        <begin position="197"/>
        <end position="218"/>
    </location>
</feature>
<dbReference type="SUPFAM" id="SSF81345">
    <property type="entry name" value="ABC transporter involved in vitamin B12 uptake, BtuC"/>
    <property type="match status" value="1"/>
</dbReference>
<evidence type="ECO:0000256" key="3">
    <source>
        <dbReference type="ARBA" id="ARBA00022448"/>
    </source>
</evidence>
<evidence type="ECO:0000313" key="9">
    <source>
        <dbReference type="EMBL" id="KGN84433.1"/>
    </source>
</evidence>
<evidence type="ECO:0000256" key="1">
    <source>
        <dbReference type="ARBA" id="ARBA00004651"/>
    </source>
</evidence>
<dbReference type="STRING" id="111105.HR09_02455"/>
<feature type="transmembrane region" description="Helical" evidence="8">
    <location>
        <begin position="286"/>
        <end position="307"/>
    </location>
</feature>
<dbReference type="RefSeq" id="WP_018965032.1">
    <property type="nucleotide sequence ID" value="NZ_JQJE01000042.1"/>
</dbReference>
<evidence type="ECO:0000256" key="7">
    <source>
        <dbReference type="ARBA" id="ARBA00023136"/>
    </source>
</evidence>
<protein>
    <submittedName>
        <fullName evidence="10">Iron ABC transporter</fullName>
    </submittedName>
</protein>
<dbReference type="EMBL" id="JRAI01000071">
    <property type="protein sequence ID" value="KGN84433.1"/>
    <property type="molecule type" value="Genomic_DNA"/>
</dbReference>
<keyword evidence="7 8" id="KW-0472">Membrane</keyword>
<dbReference type="InterPro" id="IPR000522">
    <property type="entry name" value="ABC_transptr_permease_BtuC"/>
</dbReference>
<keyword evidence="6 8" id="KW-1133">Transmembrane helix</keyword>
<feature type="transmembrane region" description="Helical" evidence="8">
    <location>
        <begin position="244"/>
        <end position="274"/>
    </location>
</feature>
<dbReference type="eggNOG" id="COG0609">
    <property type="taxonomic scope" value="Bacteria"/>
</dbReference>
<keyword evidence="3" id="KW-0813">Transport</keyword>
<dbReference type="GO" id="GO:0022857">
    <property type="term" value="F:transmembrane transporter activity"/>
    <property type="evidence" value="ECO:0007669"/>
    <property type="project" value="InterPro"/>
</dbReference>
<evidence type="ECO:0000313" key="12">
    <source>
        <dbReference type="Proteomes" id="UP000030146"/>
    </source>
</evidence>
<dbReference type="Pfam" id="PF01032">
    <property type="entry name" value="FecCD"/>
    <property type="match status" value="1"/>
</dbReference>
<feature type="transmembrane region" description="Helical" evidence="8">
    <location>
        <begin position="98"/>
        <end position="118"/>
    </location>
</feature>
<evidence type="ECO:0000256" key="4">
    <source>
        <dbReference type="ARBA" id="ARBA00022475"/>
    </source>
</evidence>
<feature type="transmembrane region" description="Helical" evidence="8">
    <location>
        <begin position="6"/>
        <end position="25"/>
    </location>
</feature>
<dbReference type="InterPro" id="IPR037294">
    <property type="entry name" value="ABC_BtuC-like"/>
</dbReference>
<accession>A0A0A2GIR4</accession>
<dbReference type="AlphaFoldDB" id="A0A0A2GIR4"/>
<keyword evidence="12" id="KW-1185">Reference proteome</keyword>
<dbReference type="GO" id="GO:0005886">
    <property type="term" value="C:plasma membrane"/>
    <property type="evidence" value="ECO:0007669"/>
    <property type="project" value="UniProtKB-SubCell"/>
</dbReference>
<feature type="transmembrane region" description="Helical" evidence="8">
    <location>
        <begin position="155"/>
        <end position="176"/>
    </location>
</feature>
<feature type="transmembrane region" description="Helical" evidence="8">
    <location>
        <begin position="313"/>
        <end position="334"/>
    </location>
</feature>
<dbReference type="PATRIC" id="fig|111105.18.peg.1308"/>
<reference evidence="9 11" key="1">
    <citation type="submission" date="2014-08" db="EMBL/GenBank/DDBJ databases">
        <title>Porphyromonas gulae strain:COT-052_OH1451 Genome sequencing.</title>
        <authorList>
            <person name="Wallis C."/>
            <person name="Deusch O."/>
            <person name="O'Flynn C."/>
            <person name="Davis I."/>
            <person name="Jospin G."/>
            <person name="Darling A.E."/>
            <person name="Coil D.A."/>
            <person name="Alexiev A."/>
            <person name="Horsfall A."/>
            <person name="Kirkwood N."/>
            <person name="Harris S."/>
            <person name="Eisen J.A."/>
        </authorList>
    </citation>
    <scope>NUCLEOTIDE SEQUENCE [LARGE SCALE GENOMIC DNA]</scope>
    <source>
        <strain evidence="11">COT-052 OH1451</strain>
        <strain evidence="9">COT-052_OH1451</strain>
    </source>
</reference>
<evidence type="ECO:0000256" key="6">
    <source>
        <dbReference type="ARBA" id="ARBA00022989"/>
    </source>
</evidence>
<dbReference type="Proteomes" id="UP000030146">
    <property type="component" value="Unassembled WGS sequence"/>
</dbReference>
<dbReference type="OrthoDB" id="9811721at2"/>
<dbReference type="Proteomes" id="UP000030130">
    <property type="component" value="Unassembled WGS sequence"/>
</dbReference>
<evidence type="ECO:0000313" key="10">
    <source>
        <dbReference type="EMBL" id="KGN86148.1"/>
    </source>
</evidence>
<sequence>MTRSSLIFGTLFLLTAVAFVADLIWGSLDISPADVLQALTNGSDMQTTNDYVIRNFRLPKALTALFAGAGISIAGLQMQSLFRNPLADTSILGINSGAGLGVALYIMSFAIIPGLSLYSGSADTWGVATAACIGSMLVLLLISAVAAWLRDMVSVLIVGVMVGFLASSFISILQFFSDNEMLKGYLIWSFGSVAGTTWRQLSLMIPIVSGGLLLSMLMPKYMNALNIGENYARSVGIHVERQRIVLIGITSIITGTITAFTGPIAFLGIAVPHFTRILFKSSDYRILLPGTMLCGALLMLVCDMITQVPGKGFVLPINAITSMIGAPVVIMTIARNRKKRLIFN</sequence>
<dbReference type="EMBL" id="JRAK01000115">
    <property type="protein sequence ID" value="KGN86148.1"/>
    <property type="molecule type" value="Genomic_DNA"/>
</dbReference>
<proteinExistence type="inferred from homology"/>
<dbReference type="GO" id="GO:0033214">
    <property type="term" value="P:siderophore-iron import into cell"/>
    <property type="evidence" value="ECO:0007669"/>
    <property type="project" value="TreeGrafter"/>
</dbReference>
<gene>
    <name evidence="9" type="ORF">HR08_08850</name>
    <name evidence="10" type="ORF">HR15_08275</name>
</gene>
<organism evidence="10 12">
    <name type="scientific">Porphyromonas gulae</name>
    <dbReference type="NCBI Taxonomy" id="111105"/>
    <lineage>
        <taxon>Bacteria</taxon>
        <taxon>Pseudomonadati</taxon>
        <taxon>Bacteroidota</taxon>
        <taxon>Bacteroidia</taxon>
        <taxon>Bacteroidales</taxon>
        <taxon>Porphyromonadaceae</taxon>
        <taxon>Porphyromonas</taxon>
    </lineage>
</organism>
<dbReference type="Gene3D" id="1.10.3470.10">
    <property type="entry name" value="ABC transporter involved in vitamin B12 uptake, BtuC"/>
    <property type="match status" value="1"/>
</dbReference>
<comment type="subcellular location">
    <subcellularLocation>
        <location evidence="1">Cell membrane</location>
        <topology evidence="1">Multi-pass membrane protein</topology>
    </subcellularLocation>
</comment>
<comment type="caution">
    <text evidence="10">The sequence shown here is derived from an EMBL/GenBank/DDBJ whole genome shotgun (WGS) entry which is preliminary data.</text>
</comment>
<dbReference type="PANTHER" id="PTHR30472">
    <property type="entry name" value="FERRIC ENTEROBACTIN TRANSPORT SYSTEM PERMEASE PROTEIN"/>
    <property type="match status" value="1"/>
</dbReference>